<dbReference type="Proteomes" id="UP000747542">
    <property type="component" value="Unassembled WGS sequence"/>
</dbReference>
<evidence type="ECO:0000256" key="10">
    <source>
        <dbReference type="SAM" id="MobiDB-lite"/>
    </source>
</evidence>
<dbReference type="InterPro" id="IPR002401">
    <property type="entry name" value="Cyt_P450_E_grp-I"/>
</dbReference>
<keyword evidence="12" id="KW-1185">Reference proteome</keyword>
<evidence type="ECO:0000313" key="12">
    <source>
        <dbReference type="Proteomes" id="UP000747542"/>
    </source>
</evidence>
<evidence type="ECO:0000256" key="8">
    <source>
        <dbReference type="PIRSR" id="PIRSR602401-1"/>
    </source>
</evidence>
<dbReference type="Gene3D" id="1.10.630.10">
    <property type="entry name" value="Cytochrome P450"/>
    <property type="match status" value="1"/>
</dbReference>
<keyword evidence="6 8" id="KW-0408">Iron</keyword>
<dbReference type="SUPFAM" id="SSF48264">
    <property type="entry name" value="Cytochrome P450"/>
    <property type="match status" value="1"/>
</dbReference>
<feature type="binding site" description="axial binding residue" evidence="8">
    <location>
        <position position="462"/>
    </location>
    <ligand>
        <name>heme</name>
        <dbReference type="ChEBI" id="CHEBI:30413"/>
    </ligand>
    <ligandPart>
        <name>Fe</name>
        <dbReference type="ChEBI" id="CHEBI:18248"/>
    </ligandPart>
</feature>
<evidence type="ECO:0000256" key="5">
    <source>
        <dbReference type="ARBA" id="ARBA00023002"/>
    </source>
</evidence>
<protein>
    <submittedName>
        <fullName evidence="11">Cytochrome P450 302a1-like</fullName>
    </submittedName>
</protein>
<keyword evidence="7 9" id="KW-0503">Monooxygenase</keyword>
<evidence type="ECO:0000256" key="9">
    <source>
        <dbReference type="RuleBase" id="RU000461"/>
    </source>
</evidence>
<sequence>MSIKLIKVIQDNMLTSRLTGKWVWCSSRSPPHTLSSRQCQTVSESPSSGSTGREAEEGNGAPPTQDEIRPFGEIPGPRSLPIIGTLYHYLPVIGQYTFSRLHHTGLLKLKQFGPIVRERLVGDVTLLLLFDPRDIETMYSTEGRYPMRRSHTALEKYRLDRPHMYNTGGLLPTNGQKWWDIRRRAQKVLSRVQSVLTRLPHINKVTRDFNDLIDSVRCPQTGLISNFLDLERRLFLELTMVATVDVRLGCINRSSLNIVNKDAEDLLHAAHASNSCIIHTDNGLQLWRIALKYVEAKEEELRKRVDRRERGVDEDNDRPLSVLEYFILESGLDKKDILGVVCDTLLAGIDTGAFTMSYVLHNLATNPDKQELLAAEARTLLARSGGEVTSRVLSEARYLKAVLKETYRLRPVSIVVVTQNQVSCRLPEYFPDPDKFLPERWLKKENINPFLVLPFGHGPRACIGRRTAEQNLYTAVLQLVGRYNIGWLGRELDCYSNLINEPDASLEFTFLPRAAAGGVQYS</sequence>
<proteinExistence type="inferred from homology"/>
<dbReference type="PANTHER" id="PTHR24279">
    <property type="entry name" value="CYTOCHROME P450"/>
    <property type="match status" value="1"/>
</dbReference>
<name>A0A8J5K6G5_HOMAM</name>
<dbReference type="AlphaFoldDB" id="A0A8J5K6G5"/>
<evidence type="ECO:0000256" key="6">
    <source>
        <dbReference type="ARBA" id="ARBA00023004"/>
    </source>
</evidence>
<dbReference type="PANTHER" id="PTHR24279:SF120">
    <property type="entry name" value="CYTOCHROME P450"/>
    <property type="match status" value="1"/>
</dbReference>
<keyword evidence="5 9" id="KW-0560">Oxidoreductase</keyword>
<dbReference type="GO" id="GO:0016705">
    <property type="term" value="F:oxidoreductase activity, acting on paired donors, with incorporation or reduction of molecular oxygen"/>
    <property type="evidence" value="ECO:0007669"/>
    <property type="project" value="InterPro"/>
</dbReference>
<reference evidence="11" key="1">
    <citation type="journal article" date="2021" name="Sci. Adv.">
        <title>The American lobster genome reveals insights on longevity, neural, and immune adaptations.</title>
        <authorList>
            <person name="Polinski J.M."/>
            <person name="Zimin A.V."/>
            <person name="Clark K.F."/>
            <person name="Kohn A.B."/>
            <person name="Sadowski N."/>
            <person name="Timp W."/>
            <person name="Ptitsyn A."/>
            <person name="Khanna P."/>
            <person name="Romanova D.Y."/>
            <person name="Williams P."/>
            <person name="Greenwood S.J."/>
            <person name="Moroz L.L."/>
            <person name="Walt D.R."/>
            <person name="Bodnar A.G."/>
        </authorList>
    </citation>
    <scope>NUCLEOTIDE SEQUENCE</scope>
    <source>
        <strain evidence="11">GMGI-L3</strain>
    </source>
</reference>
<dbReference type="PROSITE" id="PS00086">
    <property type="entry name" value="CYTOCHROME_P450"/>
    <property type="match status" value="1"/>
</dbReference>
<evidence type="ECO:0000256" key="2">
    <source>
        <dbReference type="ARBA" id="ARBA00010617"/>
    </source>
</evidence>
<gene>
    <name evidence="11" type="primary">Cyp302a1-L</name>
    <name evidence="11" type="ORF">Hamer_G018359</name>
</gene>
<dbReference type="PRINTS" id="PR00463">
    <property type="entry name" value="EP450I"/>
</dbReference>
<dbReference type="InterPro" id="IPR036396">
    <property type="entry name" value="Cyt_P450_sf"/>
</dbReference>
<feature type="compositionally biased region" description="Polar residues" evidence="10">
    <location>
        <begin position="29"/>
        <end position="51"/>
    </location>
</feature>
<feature type="region of interest" description="Disordered" evidence="10">
    <location>
        <begin position="29"/>
        <end position="73"/>
    </location>
</feature>
<comment type="caution">
    <text evidence="11">The sequence shown here is derived from an EMBL/GenBank/DDBJ whole genome shotgun (WGS) entry which is preliminary data.</text>
</comment>
<evidence type="ECO:0000256" key="7">
    <source>
        <dbReference type="ARBA" id="ARBA00023033"/>
    </source>
</evidence>
<dbReference type="EMBL" id="JAHLQT010021080">
    <property type="protein sequence ID" value="KAG7167935.1"/>
    <property type="molecule type" value="Genomic_DNA"/>
</dbReference>
<evidence type="ECO:0000256" key="4">
    <source>
        <dbReference type="ARBA" id="ARBA00022723"/>
    </source>
</evidence>
<comment type="cofactor">
    <cofactor evidence="1 8">
        <name>heme</name>
        <dbReference type="ChEBI" id="CHEBI:30413"/>
    </cofactor>
</comment>
<dbReference type="Pfam" id="PF00067">
    <property type="entry name" value="p450"/>
    <property type="match status" value="2"/>
</dbReference>
<dbReference type="InterPro" id="IPR017972">
    <property type="entry name" value="Cyt_P450_CS"/>
</dbReference>
<dbReference type="CDD" id="cd11054">
    <property type="entry name" value="CYP24A1-like"/>
    <property type="match status" value="1"/>
</dbReference>
<dbReference type="GO" id="GO:0020037">
    <property type="term" value="F:heme binding"/>
    <property type="evidence" value="ECO:0007669"/>
    <property type="project" value="InterPro"/>
</dbReference>
<dbReference type="GO" id="GO:0005506">
    <property type="term" value="F:iron ion binding"/>
    <property type="evidence" value="ECO:0007669"/>
    <property type="project" value="InterPro"/>
</dbReference>
<comment type="similarity">
    <text evidence="2 9">Belongs to the cytochrome P450 family.</text>
</comment>
<dbReference type="InterPro" id="IPR001128">
    <property type="entry name" value="Cyt_P450"/>
</dbReference>
<evidence type="ECO:0000256" key="1">
    <source>
        <dbReference type="ARBA" id="ARBA00001971"/>
    </source>
</evidence>
<organism evidence="11 12">
    <name type="scientific">Homarus americanus</name>
    <name type="common">American lobster</name>
    <dbReference type="NCBI Taxonomy" id="6706"/>
    <lineage>
        <taxon>Eukaryota</taxon>
        <taxon>Metazoa</taxon>
        <taxon>Ecdysozoa</taxon>
        <taxon>Arthropoda</taxon>
        <taxon>Crustacea</taxon>
        <taxon>Multicrustacea</taxon>
        <taxon>Malacostraca</taxon>
        <taxon>Eumalacostraca</taxon>
        <taxon>Eucarida</taxon>
        <taxon>Decapoda</taxon>
        <taxon>Pleocyemata</taxon>
        <taxon>Astacidea</taxon>
        <taxon>Nephropoidea</taxon>
        <taxon>Nephropidae</taxon>
        <taxon>Homarus</taxon>
    </lineage>
</organism>
<dbReference type="PRINTS" id="PR00385">
    <property type="entry name" value="P450"/>
</dbReference>
<keyword evidence="3 8" id="KW-0349">Heme</keyword>
<keyword evidence="4 8" id="KW-0479">Metal-binding</keyword>
<accession>A0A8J5K6G5</accession>
<dbReference type="InterPro" id="IPR050479">
    <property type="entry name" value="CYP11_CYP27_families"/>
</dbReference>
<dbReference type="GO" id="GO:0004497">
    <property type="term" value="F:monooxygenase activity"/>
    <property type="evidence" value="ECO:0007669"/>
    <property type="project" value="UniProtKB-KW"/>
</dbReference>
<evidence type="ECO:0000313" key="11">
    <source>
        <dbReference type="EMBL" id="KAG7167935.1"/>
    </source>
</evidence>
<evidence type="ECO:0000256" key="3">
    <source>
        <dbReference type="ARBA" id="ARBA00022617"/>
    </source>
</evidence>